<dbReference type="InterPro" id="IPR050312">
    <property type="entry name" value="IolE/XylAMocC-like"/>
</dbReference>
<organism evidence="2 3">
    <name type="scientific">Mucilaginibacter calamicampi</name>
    <dbReference type="NCBI Taxonomy" id="1302352"/>
    <lineage>
        <taxon>Bacteria</taxon>
        <taxon>Pseudomonadati</taxon>
        <taxon>Bacteroidota</taxon>
        <taxon>Sphingobacteriia</taxon>
        <taxon>Sphingobacteriales</taxon>
        <taxon>Sphingobacteriaceae</taxon>
        <taxon>Mucilaginibacter</taxon>
    </lineage>
</organism>
<evidence type="ECO:0000313" key="2">
    <source>
        <dbReference type="EMBL" id="MFD0750533.1"/>
    </source>
</evidence>
<proteinExistence type="predicted"/>
<sequence>MENLDSFNRRDFMRLAGIAGAATLASPGFAFAEAKKRKFEIGSTFILWGYGGNVLEASLKDIGSLGYHSFETFGQVMEEFEKKPGGLAAVIAQYKVPIVSAFCTHDVLDPAKTQAEADKLRRWCKILKANGGKVIEYCAGGSRRGYDYKNYKKNLVDSMNMYGKVAQEEGLVAALHPHTGTPIETEEEIYFIMENVDTRYMKFGPDVGQIQKGGGDPVKICKDFMELIEHVHLKDFAGGDNGYLGYSPLGEGKVQLATILDMLEKKKKKMAGMIMFELDYDNRVKPPYTPLEAAKISRDFMAKLNYKFDGKTI</sequence>
<dbReference type="PANTHER" id="PTHR12110:SF41">
    <property type="entry name" value="INOSOSE DEHYDRATASE"/>
    <property type="match status" value="1"/>
</dbReference>
<reference evidence="3" key="1">
    <citation type="journal article" date="2019" name="Int. J. Syst. Evol. Microbiol.">
        <title>The Global Catalogue of Microorganisms (GCM) 10K type strain sequencing project: providing services to taxonomists for standard genome sequencing and annotation.</title>
        <authorList>
            <consortium name="The Broad Institute Genomics Platform"/>
            <consortium name="The Broad Institute Genome Sequencing Center for Infectious Disease"/>
            <person name="Wu L."/>
            <person name="Ma J."/>
        </authorList>
    </citation>
    <scope>NUCLEOTIDE SEQUENCE [LARGE SCALE GENOMIC DNA]</scope>
    <source>
        <strain evidence="3">CCUG 63418</strain>
    </source>
</reference>
<accession>A0ABW2YVP2</accession>
<dbReference type="RefSeq" id="WP_377099884.1">
    <property type="nucleotide sequence ID" value="NZ_JBHTHU010000006.1"/>
</dbReference>
<comment type="caution">
    <text evidence="2">The sequence shown here is derived from an EMBL/GenBank/DDBJ whole genome shotgun (WGS) entry which is preliminary data.</text>
</comment>
<evidence type="ECO:0000313" key="3">
    <source>
        <dbReference type="Proteomes" id="UP001596958"/>
    </source>
</evidence>
<dbReference type="Proteomes" id="UP001596958">
    <property type="component" value="Unassembled WGS sequence"/>
</dbReference>
<evidence type="ECO:0000259" key="1">
    <source>
        <dbReference type="Pfam" id="PF01261"/>
    </source>
</evidence>
<feature type="domain" description="Xylose isomerase-like TIM barrel" evidence="1">
    <location>
        <begin position="64"/>
        <end position="303"/>
    </location>
</feature>
<dbReference type="Gene3D" id="3.20.20.150">
    <property type="entry name" value="Divalent-metal-dependent TIM barrel enzymes"/>
    <property type="match status" value="1"/>
</dbReference>
<dbReference type="Pfam" id="PF01261">
    <property type="entry name" value="AP_endonuc_2"/>
    <property type="match status" value="1"/>
</dbReference>
<protein>
    <submittedName>
        <fullName evidence="2">Sugar phosphate isomerase/epimerase family protein</fullName>
    </submittedName>
</protein>
<dbReference type="InterPro" id="IPR013022">
    <property type="entry name" value="Xyl_isomerase-like_TIM-brl"/>
</dbReference>
<dbReference type="PANTHER" id="PTHR12110">
    <property type="entry name" value="HYDROXYPYRUVATE ISOMERASE"/>
    <property type="match status" value="1"/>
</dbReference>
<dbReference type="GO" id="GO:0016853">
    <property type="term" value="F:isomerase activity"/>
    <property type="evidence" value="ECO:0007669"/>
    <property type="project" value="UniProtKB-KW"/>
</dbReference>
<keyword evidence="3" id="KW-1185">Reference proteome</keyword>
<dbReference type="InterPro" id="IPR036237">
    <property type="entry name" value="Xyl_isomerase-like_sf"/>
</dbReference>
<dbReference type="EMBL" id="JBHTHU010000006">
    <property type="protein sequence ID" value="MFD0750533.1"/>
    <property type="molecule type" value="Genomic_DNA"/>
</dbReference>
<keyword evidence="2" id="KW-0413">Isomerase</keyword>
<name>A0ABW2YVP2_9SPHI</name>
<gene>
    <name evidence="2" type="ORF">ACFQZS_10290</name>
</gene>
<dbReference type="InterPro" id="IPR006311">
    <property type="entry name" value="TAT_signal"/>
</dbReference>
<dbReference type="PROSITE" id="PS51318">
    <property type="entry name" value="TAT"/>
    <property type="match status" value="1"/>
</dbReference>
<dbReference type="SUPFAM" id="SSF51658">
    <property type="entry name" value="Xylose isomerase-like"/>
    <property type="match status" value="1"/>
</dbReference>